<dbReference type="OrthoDB" id="2216648at2"/>
<comment type="caution">
    <text evidence="6">The sequence shown here is derived from an EMBL/GenBank/DDBJ whole genome shotgun (WGS) entry which is preliminary data.</text>
</comment>
<keyword evidence="4 5" id="KW-0472">Membrane</keyword>
<evidence type="ECO:0008006" key="8">
    <source>
        <dbReference type="Google" id="ProtNLM"/>
    </source>
</evidence>
<feature type="transmembrane region" description="Helical" evidence="5">
    <location>
        <begin position="27"/>
        <end position="52"/>
    </location>
</feature>
<organism evidence="6 7">
    <name type="scientific">Microcella alkaliphila</name>
    <dbReference type="NCBI Taxonomy" id="279828"/>
    <lineage>
        <taxon>Bacteria</taxon>
        <taxon>Bacillati</taxon>
        <taxon>Actinomycetota</taxon>
        <taxon>Actinomycetes</taxon>
        <taxon>Micrococcales</taxon>
        <taxon>Microbacteriaceae</taxon>
        <taxon>Microcella</taxon>
    </lineage>
</organism>
<evidence type="ECO:0000256" key="2">
    <source>
        <dbReference type="ARBA" id="ARBA00022692"/>
    </source>
</evidence>
<keyword evidence="7" id="KW-1185">Reference proteome</keyword>
<dbReference type="AlphaFoldDB" id="A0A4Q7TDM4"/>
<evidence type="ECO:0000313" key="6">
    <source>
        <dbReference type="EMBL" id="RZT57438.1"/>
    </source>
</evidence>
<keyword evidence="2 5" id="KW-0812">Transmembrane</keyword>
<protein>
    <recommendedName>
        <fullName evidence="8">DUF4870 domain-containing protein</fullName>
    </recommendedName>
</protein>
<feature type="transmembrane region" description="Helical" evidence="5">
    <location>
        <begin position="73"/>
        <end position="96"/>
    </location>
</feature>
<dbReference type="Pfam" id="PF09685">
    <property type="entry name" value="MamF_MmsF"/>
    <property type="match status" value="1"/>
</dbReference>
<comment type="subcellular location">
    <subcellularLocation>
        <location evidence="1">Membrane</location>
        <topology evidence="1">Multi-pass membrane protein</topology>
    </subcellularLocation>
</comment>
<reference evidence="6 7" key="1">
    <citation type="journal article" date="2015" name="Stand. Genomic Sci.">
        <title>Genomic Encyclopedia of Bacterial and Archaeal Type Strains, Phase III: the genomes of soil and plant-associated and newly described type strains.</title>
        <authorList>
            <person name="Whitman W.B."/>
            <person name="Woyke T."/>
            <person name="Klenk H.P."/>
            <person name="Zhou Y."/>
            <person name="Lilburn T.G."/>
            <person name="Beck B.J."/>
            <person name="De Vos P."/>
            <person name="Vandamme P."/>
            <person name="Eisen J.A."/>
            <person name="Garrity G."/>
            <person name="Hugenholtz P."/>
            <person name="Kyrpides N.C."/>
        </authorList>
    </citation>
    <scope>NUCLEOTIDE SEQUENCE [LARGE SCALE GENOMIC DNA]</scope>
    <source>
        <strain evidence="6 7">AC4r</strain>
    </source>
</reference>
<evidence type="ECO:0000313" key="7">
    <source>
        <dbReference type="Proteomes" id="UP000292408"/>
    </source>
</evidence>
<accession>A0A4Q7TDM4</accession>
<dbReference type="RefSeq" id="WP_130284491.1">
    <property type="nucleotide sequence ID" value="NZ_SGXT01000019.1"/>
</dbReference>
<evidence type="ECO:0000256" key="1">
    <source>
        <dbReference type="ARBA" id="ARBA00004141"/>
    </source>
</evidence>
<dbReference type="Proteomes" id="UP000292408">
    <property type="component" value="Unassembled WGS sequence"/>
</dbReference>
<gene>
    <name evidence="6" type="ORF">EV140_2556</name>
</gene>
<evidence type="ECO:0000256" key="3">
    <source>
        <dbReference type="ARBA" id="ARBA00022989"/>
    </source>
</evidence>
<proteinExistence type="predicted"/>
<keyword evidence="3 5" id="KW-1133">Transmembrane helix</keyword>
<evidence type="ECO:0000256" key="4">
    <source>
        <dbReference type="ARBA" id="ARBA00023136"/>
    </source>
</evidence>
<evidence type="ECO:0000256" key="5">
    <source>
        <dbReference type="SAM" id="Phobius"/>
    </source>
</evidence>
<sequence>MTDARPHTSSQPYTPPPARVPTGQKSWALGFIAWAPLPVLPLIGAAIVMMAVRPSAERSGHAVAAENARHAANWALTVLIMLVALALYVAVLAVAVPDARQGFFPIGFAVIGYLALAVAHGILTIAGTVVAGNGRVLNPRIAIPFIRSR</sequence>
<dbReference type="EMBL" id="SGXT01000019">
    <property type="protein sequence ID" value="RZT57438.1"/>
    <property type="molecule type" value="Genomic_DNA"/>
</dbReference>
<dbReference type="InterPro" id="IPR019109">
    <property type="entry name" value="MamF_MmsF"/>
</dbReference>
<name>A0A4Q7TDM4_9MICO</name>
<feature type="transmembrane region" description="Helical" evidence="5">
    <location>
        <begin position="102"/>
        <end position="131"/>
    </location>
</feature>